<evidence type="ECO:0000259" key="8">
    <source>
        <dbReference type="Pfam" id="PF00924"/>
    </source>
</evidence>
<dbReference type="InterPro" id="IPR023408">
    <property type="entry name" value="MscS_beta-dom_sf"/>
</dbReference>
<comment type="subcellular location">
    <subcellularLocation>
        <location evidence="1">Cell membrane</location>
        <topology evidence="1">Multi-pass membrane protein</topology>
    </subcellularLocation>
</comment>
<dbReference type="RefSeq" id="WP_207562695.1">
    <property type="nucleotide sequence ID" value="NZ_CP046072.1"/>
</dbReference>
<evidence type="ECO:0000256" key="2">
    <source>
        <dbReference type="ARBA" id="ARBA00008017"/>
    </source>
</evidence>
<dbReference type="Pfam" id="PF00924">
    <property type="entry name" value="MS_channel_2nd"/>
    <property type="match status" value="1"/>
</dbReference>
<feature type="transmembrane region" description="Helical" evidence="7">
    <location>
        <begin position="26"/>
        <end position="47"/>
    </location>
</feature>
<dbReference type="InterPro" id="IPR011066">
    <property type="entry name" value="MscS_channel_C_sf"/>
</dbReference>
<dbReference type="PANTHER" id="PTHR43634:SF2">
    <property type="entry name" value="LOW CONDUCTANCE MECHANOSENSITIVE CHANNEL YNAI"/>
    <property type="match status" value="1"/>
</dbReference>
<dbReference type="InterPro" id="IPR011014">
    <property type="entry name" value="MscS_channel_TM-2"/>
</dbReference>
<dbReference type="EMBL" id="CP046072">
    <property type="protein sequence ID" value="QSZ41415.1"/>
    <property type="molecule type" value="Genomic_DNA"/>
</dbReference>
<accession>A0A975AZM5</accession>
<dbReference type="InterPro" id="IPR045042">
    <property type="entry name" value="YnaI-like"/>
</dbReference>
<keyword evidence="5 7" id="KW-1133">Transmembrane helix</keyword>
<feature type="domain" description="Mechanosensitive ion channel transmembrane helices 2/3" evidence="10">
    <location>
        <begin position="144"/>
        <end position="185"/>
    </location>
</feature>
<dbReference type="InterPro" id="IPR049142">
    <property type="entry name" value="MS_channel_1st"/>
</dbReference>
<dbReference type="Gene3D" id="2.30.30.60">
    <property type="match status" value="1"/>
</dbReference>
<feature type="transmembrane region" description="Helical" evidence="7">
    <location>
        <begin position="166"/>
        <end position="184"/>
    </location>
</feature>
<dbReference type="AlphaFoldDB" id="A0A975AZM5"/>
<dbReference type="InterPro" id="IPR010920">
    <property type="entry name" value="LSM_dom_sf"/>
</dbReference>
<evidence type="ECO:0000256" key="3">
    <source>
        <dbReference type="ARBA" id="ARBA00022475"/>
    </source>
</evidence>
<dbReference type="Gene3D" id="3.30.70.100">
    <property type="match status" value="1"/>
</dbReference>
<feature type="domain" description="Mechanosensitive ion channel MscS C-terminal" evidence="9">
    <location>
        <begin position="261"/>
        <end position="373"/>
    </location>
</feature>
<dbReference type="GO" id="GO:0005886">
    <property type="term" value="C:plasma membrane"/>
    <property type="evidence" value="ECO:0007669"/>
    <property type="project" value="UniProtKB-SubCell"/>
</dbReference>
<evidence type="ECO:0000313" key="12">
    <source>
        <dbReference type="Proteomes" id="UP000671852"/>
    </source>
</evidence>
<comment type="similarity">
    <text evidence="2">Belongs to the MscS (TC 1.A.23) family.</text>
</comment>
<dbReference type="InterPro" id="IPR006685">
    <property type="entry name" value="MscS_channel_2nd"/>
</dbReference>
<dbReference type="Pfam" id="PF21088">
    <property type="entry name" value="MS_channel_1st"/>
    <property type="match status" value="1"/>
</dbReference>
<sequence length="390" mass="44252">MYDELLDKLIALNLNFDFFGLNSAKLIYIVLLIAVIYFFRKIVYVTLERNILKISSIKDYSTQILGSVRTPIEYIIIIININMIVYVYDDFHTINSIATIFNIIYGFFLTLLFYKVLNAVALIKLKTLSDNSNIKSDVVNVALKIVNFIILIIGLLVVLYFAGVDLTAVLSGLGIGGLAVAFAAKDTISNFFGTLSILMSDVFSQGDWIEIDGREGVVVEIGLRVTTLRTFDNALIAIPNGTFASKDVKNWNKRILGRRIKMKLSIRYDSKSEDIKNAVNEIRIMLEKHPKIAGKETKYKYQRLNQHVAKLVSKDDLEGVKSTLLVYLDEFSDSSINILVYCFTKSVLWDEWLATKEDVMHKIMHIIEKNSLAFAFPSLSLYNESTKTQE</sequence>
<evidence type="ECO:0000256" key="5">
    <source>
        <dbReference type="ARBA" id="ARBA00022989"/>
    </source>
</evidence>
<dbReference type="KEGG" id="saqt:GJV85_04595"/>
<evidence type="ECO:0000256" key="1">
    <source>
        <dbReference type="ARBA" id="ARBA00004651"/>
    </source>
</evidence>
<feature type="transmembrane region" description="Helical" evidence="7">
    <location>
        <begin position="94"/>
        <end position="117"/>
    </location>
</feature>
<dbReference type="GO" id="GO:0008381">
    <property type="term" value="F:mechanosensitive monoatomic ion channel activity"/>
    <property type="evidence" value="ECO:0007669"/>
    <property type="project" value="UniProtKB-ARBA"/>
</dbReference>
<gene>
    <name evidence="11" type="ORF">GJV85_04595</name>
</gene>
<evidence type="ECO:0000256" key="6">
    <source>
        <dbReference type="ARBA" id="ARBA00023136"/>
    </source>
</evidence>
<dbReference type="Pfam" id="PF21082">
    <property type="entry name" value="MS_channel_3rd"/>
    <property type="match status" value="1"/>
</dbReference>
<dbReference type="Gene3D" id="1.10.287.1260">
    <property type="match status" value="1"/>
</dbReference>
<feature type="transmembrane region" description="Helical" evidence="7">
    <location>
        <begin position="138"/>
        <end position="160"/>
    </location>
</feature>
<dbReference type="SUPFAM" id="SSF50182">
    <property type="entry name" value="Sm-like ribonucleoproteins"/>
    <property type="match status" value="1"/>
</dbReference>
<keyword evidence="6 7" id="KW-0472">Membrane</keyword>
<evidence type="ECO:0000313" key="11">
    <source>
        <dbReference type="EMBL" id="QSZ41415.1"/>
    </source>
</evidence>
<keyword evidence="3" id="KW-1003">Cell membrane</keyword>
<dbReference type="SUPFAM" id="SSF82861">
    <property type="entry name" value="Mechanosensitive channel protein MscS (YggB), transmembrane region"/>
    <property type="match status" value="1"/>
</dbReference>
<feature type="domain" description="Mechanosensitive ion channel MscS" evidence="8">
    <location>
        <begin position="186"/>
        <end position="253"/>
    </location>
</feature>
<organism evidence="11 12">
    <name type="scientific">Sulfurimonas aquatica</name>
    <dbReference type="NCBI Taxonomy" id="2672570"/>
    <lineage>
        <taxon>Bacteria</taxon>
        <taxon>Pseudomonadati</taxon>
        <taxon>Campylobacterota</taxon>
        <taxon>Epsilonproteobacteria</taxon>
        <taxon>Campylobacterales</taxon>
        <taxon>Sulfurimonadaceae</taxon>
        <taxon>Sulfurimonas</taxon>
    </lineage>
</organism>
<reference evidence="11" key="1">
    <citation type="submission" date="2019-11" db="EMBL/GenBank/DDBJ databases">
        <authorList>
            <person name="Kojima H."/>
        </authorList>
    </citation>
    <scope>NUCLEOTIDE SEQUENCE</scope>
    <source>
        <strain evidence="11">H1576</strain>
    </source>
</reference>
<dbReference type="PANTHER" id="PTHR43634">
    <property type="entry name" value="OW CONDUCTANCE MECHANOSENSITIVE CHANNEL"/>
    <property type="match status" value="1"/>
</dbReference>
<keyword evidence="12" id="KW-1185">Reference proteome</keyword>
<feature type="transmembrane region" description="Helical" evidence="7">
    <location>
        <begin position="68"/>
        <end position="88"/>
    </location>
</feature>
<proteinExistence type="inferred from homology"/>
<evidence type="ECO:0000256" key="4">
    <source>
        <dbReference type="ARBA" id="ARBA00022692"/>
    </source>
</evidence>
<evidence type="ECO:0000259" key="10">
    <source>
        <dbReference type="Pfam" id="PF21088"/>
    </source>
</evidence>
<evidence type="ECO:0000256" key="7">
    <source>
        <dbReference type="SAM" id="Phobius"/>
    </source>
</evidence>
<dbReference type="InterPro" id="IPR049278">
    <property type="entry name" value="MS_channel_C"/>
</dbReference>
<keyword evidence="4 7" id="KW-0812">Transmembrane</keyword>
<protein>
    <submittedName>
        <fullName evidence="11">Mechanosensitive ion channel</fullName>
    </submittedName>
</protein>
<evidence type="ECO:0000259" key="9">
    <source>
        <dbReference type="Pfam" id="PF21082"/>
    </source>
</evidence>
<reference evidence="11" key="2">
    <citation type="submission" date="2021-04" db="EMBL/GenBank/DDBJ databases">
        <title>Isolation and characterization of a novel species of the genus Sulfurimonas.</title>
        <authorList>
            <person name="Fukui M."/>
        </authorList>
    </citation>
    <scope>NUCLEOTIDE SEQUENCE</scope>
    <source>
        <strain evidence="11">H1576</strain>
    </source>
</reference>
<dbReference type="Proteomes" id="UP000671852">
    <property type="component" value="Chromosome"/>
</dbReference>
<name>A0A975AZM5_9BACT</name>
<dbReference type="SUPFAM" id="SSF82689">
    <property type="entry name" value="Mechanosensitive channel protein MscS (YggB), C-terminal domain"/>
    <property type="match status" value="1"/>
</dbReference>